<keyword evidence="1" id="KW-0812">Transmembrane</keyword>
<accession>A0A5C3KZ79</accession>
<proteinExistence type="predicted"/>
<protein>
    <submittedName>
        <fullName evidence="2">Uncharacterized protein</fullName>
    </submittedName>
</protein>
<name>A0A5C3KZ79_COPMA</name>
<reference evidence="2 3" key="1">
    <citation type="journal article" date="2019" name="Nat. Ecol. Evol.">
        <title>Megaphylogeny resolves global patterns of mushroom evolution.</title>
        <authorList>
            <person name="Varga T."/>
            <person name="Krizsan K."/>
            <person name="Foldi C."/>
            <person name="Dima B."/>
            <person name="Sanchez-Garcia M."/>
            <person name="Sanchez-Ramirez S."/>
            <person name="Szollosi G.J."/>
            <person name="Szarkandi J.G."/>
            <person name="Papp V."/>
            <person name="Albert L."/>
            <person name="Andreopoulos W."/>
            <person name="Angelini C."/>
            <person name="Antonin V."/>
            <person name="Barry K.W."/>
            <person name="Bougher N.L."/>
            <person name="Buchanan P."/>
            <person name="Buyck B."/>
            <person name="Bense V."/>
            <person name="Catcheside P."/>
            <person name="Chovatia M."/>
            <person name="Cooper J."/>
            <person name="Damon W."/>
            <person name="Desjardin D."/>
            <person name="Finy P."/>
            <person name="Geml J."/>
            <person name="Haridas S."/>
            <person name="Hughes K."/>
            <person name="Justo A."/>
            <person name="Karasinski D."/>
            <person name="Kautmanova I."/>
            <person name="Kiss B."/>
            <person name="Kocsube S."/>
            <person name="Kotiranta H."/>
            <person name="LaButti K.M."/>
            <person name="Lechner B.E."/>
            <person name="Liimatainen K."/>
            <person name="Lipzen A."/>
            <person name="Lukacs Z."/>
            <person name="Mihaltcheva S."/>
            <person name="Morgado L.N."/>
            <person name="Niskanen T."/>
            <person name="Noordeloos M.E."/>
            <person name="Ohm R.A."/>
            <person name="Ortiz-Santana B."/>
            <person name="Ovrebo C."/>
            <person name="Racz N."/>
            <person name="Riley R."/>
            <person name="Savchenko A."/>
            <person name="Shiryaev A."/>
            <person name="Soop K."/>
            <person name="Spirin V."/>
            <person name="Szebenyi C."/>
            <person name="Tomsovsky M."/>
            <person name="Tulloss R.E."/>
            <person name="Uehling J."/>
            <person name="Grigoriev I.V."/>
            <person name="Vagvolgyi C."/>
            <person name="Papp T."/>
            <person name="Martin F.M."/>
            <person name="Miettinen O."/>
            <person name="Hibbett D.S."/>
            <person name="Nagy L.G."/>
        </authorList>
    </citation>
    <scope>NUCLEOTIDE SEQUENCE [LARGE SCALE GENOMIC DNA]</scope>
    <source>
        <strain evidence="2 3">CBS 121175</strain>
    </source>
</reference>
<evidence type="ECO:0000313" key="2">
    <source>
        <dbReference type="EMBL" id="TFK25906.1"/>
    </source>
</evidence>
<dbReference type="Proteomes" id="UP000307440">
    <property type="component" value="Unassembled WGS sequence"/>
</dbReference>
<keyword evidence="1" id="KW-0472">Membrane</keyword>
<gene>
    <name evidence="2" type="ORF">FA15DRAFT_326025</name>
</gene>
<feature type="transmembrane region" description="Helical" evidence="1">
    <location>
        <begin position="12"/>
        <end position="29"/>
    </location>
</feature>
<dbReference type="EMBL" id="ML210181">
    <property type="protein sequence ID" value="TFK25906.1"/>
    <property type="molecule type" value="Genomic_DNA"/>
</dbReference>
<keyword evidence="3" id="KW-1185">Reference proteome</keyword>
<keyword evidence="1" id="KW-1133">Transmembrane helix</keyword>
<evidence type="ECO:0000313" key="3">
    <source>
        <dbReference type="Proteomes" id="UP000307440"/>
    </source>
</evidence>
<evidence type="ECO:0000256" key="1">
    <source>
        <dbReference type="SAM" id="Phobius"/>
    </source>
</evidence>
<dbReference type="AlphaFoldDB" id="A0A5C3KZ79"/>
<organism evidence="2 3">
    <name type="scientific">Coprinopsis marcescibilis</name>
    <name type="common">Agaric fungus</name>
    <name type="synonym">Psathyrella marcescibilis</name>
    <dbReference type="NCBI Taxonomy" id="230819"/>
    <lineage>
        <taxon>Eukaryota</taxon>
        <taxon>Fungi</taxon>
        <taxon>Dikarya</taxon>
        <taxon>Basidiomycota</taxon>
        <taxon>Agaricomycotina</taxon>
        <taxon>Agaricomycetes</taxon>
        <taxon>Agaricomycetidae</taxon>
        <taxon>Agaricales</taxon>
        <taxon>Agaricineae</taxon>
        <taxon>Psathyrellaceae</taxon>
        <taxon>Coprinopsis</taxon>
    </lineage>
</organism>
<sequence>MVRASTRSVVSLLAFSFHIGTIISIFQFTEQAPAHFHDSGTRNGGSSALFPNSRIKMELEEDDPSPHLEASISYCCERTPTVTHRAGRDRADICCRTRHTGD</sequence>